<sequence length="65" mass="7786">STTLLTTYSEWLSVWLPVPVIRIMIHSLRNSPLLLHVITLIHCLIVWQCLFMRCFRSFWFVNAIR</sequence>
<evidence type="ECO:0000313" key="2">
    <source>
        <dbReference type="EMBL" id="EUN20655.1"/>
    </source>
</evidence>
<keyword evidence="3" id="KW-1185">Reference proteome</keyword>
<keyword evidence="1" id="KW-0812">Transmembrane</keyword>
<reference evidence="2 3" key="1">
    <citation type="journal article" date="2013" name="PLoS Genet.">
        <title>Comparative genome structure, secondary metabolite, and effector coding capacity across Cochliobolus pathogens.</title>
        <authorList>
            <person name="Condon B.J."/>
            <person name="Leng Y."/>
            <person name="Wu D."/>
            <person name="Bushley K.E."/>
            <person name="Ohm R.A."/>
            <person name="Otillar R."/>
            <person name="Martin J."/>
            <person name="Schackwitz W."/>
            <person name="Grimwood J."/>
            <person name="MohdZainudin N."/>
            <person name="Xue C."/>
            <person name="Wang R."/>
            <person name="Manning V.A."/>
            <person name="Dhillon B."/>
            <person name="Tu Z.J."/>
            <person name="Steffenson B.J."/>
            <person name="Salamov A."/>
            <person name="Sun H."/>
            <person name="Lowry S."/>
            <person name="LaButti K."/>
            <person name="Han J."/>
            <person name="Copeland A."/>
            <person name="Lindquist E."/>
            <person name="Barry K."/>
            <person name="Schmutz J."/>
            <person name="Baker S.E."/>
            <person name="Ciuffetti L.M."/>
            <person name="Grigoriev I.V."/>
            <person name="Zhong S."/>
            <person name="Turgeon B.G."/>
        </authorList>
    </citation>
    <scope>NUCLEOTIDE SEQUENCE [LARGE SCALE GENOMIC DNA]</scope>
    <source>
        <strain evidence="2 3">FI3</strain>
    </source>
</reference>
<evidence type="ECO:0000313" key="3">
    <source>
        <dbReference type="Proteomes" id="UP000054337"/>
    </source>
</evidence>
<gene>
    <name evidence="2" type="ORF">COCVIDRAFT_116033</name>
</gene>
<feature type="non-terminal residue" evidence="2">
    <location>
        <position position="1"/>
    </location>
</feature>
<dbReference type="EMBL" id="KI968915">
    <property type="protein sequence ID" value="EUN20655.1"/>
    <property type="molecule type" value="Genomic_DNA"/>
</dbReference>
<dbReference type="GeneID" id="26250849"/>
<protein>
    <submittedName>
        <fullName evidence="2">Uncharacterized protein</fullName>
    </submittedName>
</protein>
<keyword evidence="1" id="KW-0472">Membrane</keyword>
<organism evidence="2 3">
    <name type="scientific">Bipolaris victoriae (strain FI3)</name>
    <name type="common">Victoria blight of oats agent</name>
    <name type="synonym">Cochliobolus victoriae</name>
    <dbReference type="NCBI Taxonomy" id="930091"/>
    <lineage>
        <taxon>Eukaryota</taxon>
        <taxon>Fungi</taxon>
        <taxon>Dikarya</taxon>
        <taxon>Ascomycota</taxon>
        <taxon>Pezizomycotina</taxon>
        <taxon>Dothideomycetes</taxon>
        <taxon>Pleosporomycetidae</taxon>
        <taxon>Pleosporales</taxon>
        <taxon>Pleosporineae</taxon>
        <taxon>Pleosporaceae</taxon>
        <taxon>Bipolaris</taxon>
    </lineage>
</organism>
<proteinExistence type="predicted"/>
<accession>W7E3V5</accession>
<keyword evidence="1" id="KW-1133">Transmembrane helix</keyword>
<name>W7E3V5_BIPV3</name>
<dbReference type="HOGENOM" id="CLU_2855765_0_0_1"/>
<evidence type="ECO:0000256" key="1">
    <source>
        <dbReference type="SAM" id="Phobius"/>
    </source>
</evidence>
<dbReference type="Proteomes" id="UP000054337">
    <property type="component" value="Unassembled WGS sequence"/>
</dbReference>
<dbReference type="AlphaFoldDB" id="W7E3V5"/>
<feature type="transmembrane region" description="Helical" evidence="1">
    <location>
        <begin position="33"/>
        <end position="55"/>
    </location>
</feature>
<dbReference type="RefSeq" id="XP_014550229.1">
    <property type="nucleotide sequence ID" value="XM_014694743.1"/>
</dbReference>